<gene>
    <name evidence="1" type="ORF">RF11_09739</name>
</gene>
<dbReference type="EMBL" id="JWZT01003372">
    <property type="protein sequence ID" value="KII66935.1"/>
    <property type="molecule type" value="Genomic_DNA"/>
</dbReference>
<protein>
    <submittedName>
        <fullName evidence="1">Uncharacterized protein</fullName>
    </submittedName>
</protein>
<evidence type="ECO:0000313" key="2">
    <source>
        <dbReference type="Proteomes" id="UP000031668"/>
    </source>
</evidence>
<sequence length="198" mass="23035">MALRHKPSYFSGTCFEKQSMGCYGCCPQEIVKLVGRLVSCGEYQKKHWIFFVHFRKKLTIRQALKFFPSGTTLKKANPHDEIELFGSTNQIAKYFFKWETGIYDDGLSQSSLGEKIVKRHANYISQRYANMFHYSTHRKNTKSLIDIDDDFSTQTKITEHFGMMIASQTTQSQDQTEKLDTIDLSSFAVFNKRSKQFF</sequence>
<accession>A0A0C2MRM9</accession>
<dbReference type="AlphaFoldDB" id="A0A0C2MRM9"/>
<evidence type="ECO:0000313" key="1">
    <source>
        <dbReference type="EMBL" id="KII66935.1"/>
    </source>
</evidence>
<reference evidence="1 2" key="1">
    <citation type="journal article" date="2014" name="Genome Biol. Evol.">
        <title>The genome of the myxosporean Thelohanellus kitauei shows adaptations to nutrient acquisition within its fish host.</title>
        <authorList>
            <person name="Yang Y."/>
            <person name="Xiong J."/>
            <person name="Zhou Z."/>
            <person name="Huo F."/>
            <person name="Miao W."/>
            <person name="Ran C."/>
            <person name="Liu Y."/>
            <person name="Zhang J."/>
            <person name="Feng J."/>
            <person name="Wang M."/>
            <person name="Wang M."/>
            <person name="Wang L."/>
            <person name="Yao B."/>
        </authorList>
    </citation>
    <scope>NUCLEOTIDE SEQUENCE [LARGE SCALE GENOMIC DNA]</scope>
    <source>
        <strain evidence="1">Wuqing</strain>
    </source>
</reference>
<proteinExistence type="predicted"/>
<dbReference type="Proteomes" id="UP000031668">
    <property type="component" value="Unassembled WGS sequence"/>
</dbReference>
<name>A0A0C2MRM9_THEKT</name>
<keyword evidence="2" id="KW-1185">Reference proteome</keyword>
<comment type="caution">
    <text evidence="1">The sequence shown here is derived from an EMBL/GenBank/DDBJ whole genome shotgun (WGS) entry which is preliminary data.</text>
</comment>
<organism evidence="1 2">
    <name type="scientific">Thelohanellus kitauei</name>
    <name type="common">Myxosporean</name>
    <dbReference type="NCBI Taxonomy" id="669202"/>
    <lineage>
        <taxon>Eukaryota</taxon>
        <taxon>Metazoa</taxon>
        <taxon>Cnidaria</taxon>
        <taxon>Myxozoa</taxon>
        <taxon>Myxosporea</taxon>
        <taxon>Bivalvulida</taxon>
        <taxon>Platysporina</taxon>
        <taxon>Myxobolidae</taxon>
        <taxon>Thelohanellus</taxon>
    </lineage>
</organism>